<dbReference type="InterPro" id="IPR037401">
    <property type="entry name" value="SnoaL-like"/>
</dbReference>
<dbReference type="Gene3D" id="3.10.450.50">
    <property type="match status" value="1"/>
</dbReference>
<evidence type="ECO:0000313" key="4">
    <source>
        <dbReference type="Proteomes" id="UP000608890"/>
    </source>
</evidence>
<protein>
    <recommendedName>
        <fullName evidence="2">SnoaL-like domain-containing protein</fullName>
    </recommendedName>
</protein>
<keyword evidence="4" id="KW-1185">Reference proteome</keyword>
<reference evidence="3" key="2">
    <citation type="submission" date="2020-09" db="EMBL/GenBank/DDBJ databases">
        <authorList>
            <person name="Sun Q."/>
            <person name="Zhou Y."/>
        </authorList>
    </citation>
    <scope>NUCLEOTIDE SEQUENCE</scope>
    <source>
        <strain evidence="3">CGMCC 4.7312</strain>
    </source>
</reference>
<accession>A0A917TW97</accession>
<evidence type="ECO:0000259" key="2">
    <source>
        <dbReference type="Pfam" id="PF12680"/>
    </source>
</evidence>
<evidence type="ECO:0000256" key="1">
    <source>
        <dbReference type="SAM" id="MobiDB-lite"/>
    </source>
</evidence>
<organism evidence="3 4">
    <name type="scientific">Micromonospora sonchi</name>
    <dbReference type="NCBI Taxonomy" id="1763543"/>
    <lineage>
        <taxon>Bacteria</taxon>
        <taxon>Bacillati</taxon>
        <taxon>Actinomycetota</taxon>
        <taxon>Actinomycetes</taxon>
        <taxon>Micromonosporales</taxon>
        <taxon>Micromonosporaceae</taxon>
        <taxon>Micromonospora</taxon>
    </lineage>
</organism>
<name>A0A917TW97_9ACTN</name>
<proteinExistence type="predicted"/>
<gene>
    <name evidence="3" type="ORF">GCM10011608_27290</name>
</gene>
<reference evidence="3" key="1">
    <citation type="journal article" date="2014" name="Int. J. Syst. Evol. Microbiol.">
        <title>Complete genome sequence of Corynebacterium casei LMG S-19264T (=DSM 44701T), isolated from a smear-ripened cheese.</title>
        <authorList>
            <consortium name="US DOE Joint Genome Institute (JGI-PGF)"/>
            <person name="Walter F."/>
            <person name="Albersmeier A."/>
            <person name="Kalinowski J."/>
            <person name="Ruckert C."/>
        </authorList>
    </citation>
    <scope>NUCLEOTIDE SEQUENCE</scope>
    <source>
        <strain evidence="3">CGMCC 4.7312</strain>
    </source>
</reference>
<dbReference type="SUPFAM" id="SSF54427">
    <property type="entry name" value="NTF2-like"/>
    <property type="match status" value="1"/>
</dbReference>
<dbReference type="EMBL" id="BMNB01000011">
    <property type="protein sequence ID" value="GGM41053.1"/>
    <property type="molecule type" value="Genomic_DNA"/>
</dbReference>
<dbReference type="Pfam" id="PF12680">
    <property type="entry name" value="SnoaL_2"/>
    <property type="match status" value="1"/>
</dbReference>
<comment type="caution">
    <text evidence="3">The sequence shown here is derived from an EMBL/GenBank/DDBJ whole genome shotgun (WGS) entry which is preliminary data.</text>
</comment>
<evidence type="ECO:0000313" key="3">
    <source>
        <dbReference type="EMBL" id="GGM41053.1"/>
    </source>
</evidence>
<feature type="region of interest" description="Disordered" evidence="1">
    <location>
        <begin position="116"/>
        <end position="145"/>
    </location>
</feature>
<dbReference type="RefSeq" id="WP_189044163.1">
    <property type="nucleotide sequence ID" value="NZ_BMNB01000011.1"/>
</dbReference>
<dbReference type="AlphaFoldDB" id="A0A917TW97"/>
<dbReference type="Proteomes" id="UP000608890">
    <property type="component" value="Unassembled WGS sequence"/>
</dbReference>
<feature type="domain" description="SnoaL-like" evidence="2">
    <location>
        <begin position="7"/>
        <end position="112"/>
    </location>
</feature>
<sequence length="145" mass="16658">MDVREAVRRWTEAWSRGWPAKDVKSIVNLYAEQGDHWASMFHRCRGRAGLRAYVMECFEEETCPAEVWFAEPQVDGDLATVEYWAVTYPYGRPLTTSGCTVLRFDATGLVTESRDYSHTQEGHIPPPTTLFPRPLRRSWTGSVRS</sequence>
<dbReference type="InterPro" id="IPR032710">
    <property type="entry name" value="NTF2-like_dom_sf"/>
</dbReference>